<gene>
    <name evidence="1" type="ORF">GJQ57_21090</name>
</gene>
<accession>A0A7X2HRA5</accession>
<evidence type="ECO:0000313" key="2">
    <source>
        <dbReference type="Proteomes" id="UP000441032"/>
    </source>
</evidence>
<dbReference type="EMBL" id="WJYN01000010">
    <property type="protein sequence ID" value="MRT01147.1"/>
    <property type="molecule type" value="Genomic_DNA"/>
</dbReference>
<reference evidence="1 2" key="1">
    <citation type="submission" date="2019-11" db="EMBL/GenBank/DDBJ databases">
        <title>Phenotypic characterization of an OXA-22 and OXA-60 co-producing Ralstonia pickettii clinical strain.</title>
        <authorList>
            <person name="He F."/>
        </authorList>
    </citation>
    <scope>NUCLEOTIDE SEQUENCE [LARGE SCALE GENOMIC DNA]</scope>
    <source>
        <strain evidence="1 2">PSLESD1</strain>
    </source>
</reference>
<organism evidence="1 2">
    <name type="scientific">Ralstonia pickettii</name>
    <name type="common">Burkholderia pickettii</name>
    <dbReference type="NCBI Taxonomy" id="329"/>
    <lineage>
        <taxon>Bacteria</taxon>
        <taxon>Pseudomonadati</taxon>
        <taxon>Pseudomonadota</taxon>
        <taxon>Betaproteobacteria</taxon>
        <taxon>Burkholderiales</taxon>
        <taxon>Burkholderiaceae</taxon>
        <taxon>Ralstonia</taxon>
    </lineage>
</organism>
<evidence type="ECO:0000313" key="1">
    <source>
        <dbReference type="EMBL" id="MRT01147.1"/>
    </source>
</evidence>
<comment type="caution">
    <text evidence="1">The sequence shown here is derived from an EMBL/GenBank/DDBJ whole genome shotgun (WGS) entry which is preliminary data.</text>
</comment>
<sequence length="60" mass="5997">MNFLQRLREPSTWAGLGGLAVSLGANPTKVNATASIVGAILSALAVFLPEGSGGNSTPQS</sequence>
<dbReference type="AlphaFoldDB" id="A0A7X2HRA5"/>
<dbReference type="RefSeq" id="WP_154208504.1">
    <property type="nucleotide sequence ID" value="NZ_WJYN01000010.1"/>
</dbReference>
<dbReference type="Proteomes" id="UP000441032">
    <property type="component" value="Unassembled WGS sequence"/>
</dbReference>
<name>A0A7X2HRA5_RALPI</name>
<proteinExistence type="predicted"/>
<protein>
    <submittedName>
        <fullName evidence="1">Uncharacterized protein</fullName>
    </submittedName>
</protein>